<keyword evidence="1" id="KW-0732">Signal</keyword>
<sequence length="401" mass="47065">MSYYFALSHQKFFLLLLLLTIILPTKSQNCNQNPFYSNFYNFFSSLKNLDPTIYTQINEYQTFSSSSQQNQFCTQTKAASCCSTKFEETLQELANKYFYEKSQNYYFFDLFLQQYYNSLVTCTGDNSIKAPQDAEVASMLFAVKKYRQLILKIIRADVQLIRGNLCILCASSSNYDDYITDDNKILVQESDIEDFISDMASYYSDLENLRTTFKTAILDFYNSIDNIQAENCLFVYEEALDFLENYQLCSGGNCEAHVQSRVDIFNQPFEQELQNIVIPDLTVTYRRQLNEQKYINNDNKSNILQNNQQKKSLQKGQNRKNTTYFIQNETYQYKKNQIRQLSLSGQYDTSGDFNTYIYKSEDDELVYLGVNDDEDGFQKILRMNYYALFQLMFTSFSVLII</sequence>
<evidence type="ECO:0000313" key="3">
    <source>
        <dbReference type="Proteomes" id="UP000054937"/>
    </source>
</evidence>
<feature type="chain" id="PRO_5006867784" description="Transmembrane protein" evidence="1">
    <location>
        <begin position="28"/>
        <end position="401"/>
    </location>
</feature>
<dbReference type="EMBL" id="LDAU01000019">
    <property type="protein sequence ID" value="KRX10776.1"/>
    <property type="molecule type" value="Genomic_DNA"/>
</dbReference>
<evidence type="ECO:0000256" key="1">
    <source>
        <dbReference type="SAM" id="SignalP"/>
    </source>
</evidence>
<proteinExistence type="predicted"/>
<evidence type="ECO:0008006" key="4">
    <source>
        <dbReference type="Google" id="ProtNLM"/>
    </source>
</evidence>
<feature type="signal peptide" evidence="1">
    <location>
        <begin position="1"/>
        <end position="27"/>
    </location>
</feature>
<protein>
    <recommendedName>
        <fullName evidence="4">Transmembrane protein</fullName>
    </recommendedName>
</protein>
<dbReference type="Proteomes" id="UP000054937">
    <property type="component" value="Unassembled WGS sequence"/>
</dbReference>
<name>A0A0V0R990_PSEPJ</name>
<dbReference type="InParanoid" id="A0A0V0R990"/>
<organism evidence="2 3">
    <name type="scientific">Pseudocohnilembus persalinus</name>
    <name type="common">Ciliate</name>
    <dbReference type="NCBI Taxonomy" id="266149"/>
    <lineage>
        <taxon>Eukaryota</taxon>
        <taxon>Sar</taxon>
        <taxon>Alveolata</taxon>
        <taxon>Ciliophora</taxon>
        <taxon>Intramacronucleata</taxon>
        <taxon>Oligohymenophorea</taxon>
        <taxon>Scuticociliatia</taxon>
        <taxon>Philasterida</taxon>
        <taxon>Pseudocohnilembidae</taxon>
        <taxon>Pseudocohnilembus</taxon>
    </lineage>
</organism>
<reference evidence="2 3" key="1">
    <citation type="journal article" date="2015" name="Sci. Rep.">
        <title>Genome of the facultative scuticociliatosis pathogen Pseudocohnilembus persalinus provides insight into its virulence through horizontal gene transfer.</title>
        <authorList>
            <person name="Xiong J."/>
            <person name="Wang G."/>
            <person name="Cheng J."/>
            <person name="Tian M."/>
            <person name="Pan X."/>
            <person name="Warren A."/>
            <person name="Jiang C."/>
            <person name="Yuan D."/>
            <person name="Miao W."/>
        </authorList>
    </citation>
    <scope>NUCLEOTIDE SEQUENCE [LARGE SCALE GENOMIC DNA]</scope>
    <source>
        <strain evidence="2">36N120E</strain>
    </source>
</reference>
<accession>A0A0V0R990</accession>
<evidence type="ECO:0000313" key="2">
    <source>
        <dbReference type="EMBL" id="KRX10776.1"/>
    </source>
</evidence>
<gene>
    <name evidence="2" type="ORF">PPERSA_00946</name>
</gene>
<comment type="caution">
    <text evidence="2">The sequence shown here is derived from an EMBL/GenBank/DDBJ whole genome shotgun (WGS) entry which is preliminary data.</text>
</comment>
<keyword evidence="3" id="KW-1185">Reference proteome</keyword>
<dbReference type="AlphaFoldDB" id="A0A0V0R990"/>